<organism evidence="1 2">
    <name type="scientific">Polarella glacialis</name>
    <name type="common">Dinoflagellate</name>
    <dbReference type="NCBI Taxonomy" id="89957"/>
    <lineage>
        <taxon>Eukaryota</taxon>
        <taxon>Sar</taxon>
        <taxon>Alveolata</taxon>
        <taxon>Dinophyceae</taxon>
        <taxon>Suessiales</taxon>
        <taxon>Suessiaceae</taxon>
        <taxon>Polarella</taxon>
    </lineage>
</organism>
<sequence length="155" mass="16286">AYAPLQESAVATMRSQCETYCSSRRLCTESSLSGRGCSLLDGHKEEHRGSFRTTKVCLCGKSQVSRGDAFEAPRTPLAGLPPSGPCCHNVNFLPFLPLSCDFVPDPVLIPVSPRLSKVKVGGQMNSSLPSALPAAGGFVALVADPPLKVDPLDGS</sequence>
<dbReference type="EMBL" id="CAJNNV010017360">
    <property type="protein sequence ID" value="CAE8605091.1"/>
    <property type="molecule type" value="Genomic_DNA"/>
</dbReference>
<dbReference type="InterPro" id="IPR019354">
    <property type="entry name" value="SMG8-like"/>
</dbReference>
<keyword evidence="2" id="KW-1185">Reference proteome</keyword>
<accession>A0A813F4N1</accession>
<dbReference type="Proteomes" id="UP000654075">
    <property type="component" value="Unassembled WGS sequence"/>
</dbReference>
<feature type="non-terminal residue" evidence="1">
    <location>
        <position position="1"/>
    </location>
</feature>
<reference evidence="1" key="1">
    <citation type="submission" date="2021-02" db="EMBL/GenBank/DDBJ databases">
        <authorList>
            <person name="Dougan E. K."/>
            <person name="Rhodes N."/>
            <person name="Thang M."/>
            <person name="Chan C."/>
        </authorList>
    </citation>
    <scope>NUCLEOTIDE SEQUENCE</scope>
</reference>
<proteinExistence type="predicted"/>
<name>A0A813F4N1_POLGL</name>
<dbReference type="AlphaFoldDB" id="A0A813F4N1"/>
<comment type="caution">
    <text evidence="1">The sequence shown here is derived from an EMBL/GenBank/DDBJ whole genome shotgun (WGS) entry which is preliminary data.</text>
</comment>
<dbReference type="OrthoDB" id="421216at2759"/>
<dbReference type="GO" id="GO:0000184">
    <property type="term" value="P:nuclear-transcribed mRNA catabolic process, nonsense-mediated decay"/>
    <property type="evidence" value="ECO:0007669"/>
    <property type="project" value="InterPro"/>
</dbReference>
<feature type="non-terminal residue" evidence="1">
    <location>
        <position position="155"/>
    </location>
</feature>
<evidence type="ECO:0000313" key="2">
    <source>
        <dbReference type="Proteomes" id="UP000654075"/>
    </source>
</evidence>
<gene>
    <name evidence="1" type="ORF">PGLA1383_LOCUS23224</name>
</gene>
<dbReference type="Pfam" id="PF10220">
    <property type="entry name" value="Smg8_Smg9"/>
    <property type="match status" value="1"/>
</dbReference>
<protein>
    <submittedName>
        <fullName evidence="1">Uncharacterized protein</fullName>
    </submittedName>
</protein>
<evidence type="ECO:0000313" key="1">
    <source>
        <dbReference type="EMBL" id="CAE8605091.1"/>
    </source>
</evidence>